<evidence type="ECO:0000313" key="3">
    <source>
        <dbReference type="Proteomes" id="UP000594638"/>
    </source>
</evidence>
<comment type="caution">
    <text evidence="2">The sequence shown here is derived from an EMBL/GenBank/DDBJ whole genome shotgun (WGS) entry which is preliminary data.</text>
</comment>
<organism evidence="2 3">
    <name type="scientific">Olea europaea subsp. europaea</name>
    <dbReference type="NCBI Taxonomy" id="158383"/>
    <lineage>
        <taxon>Eukaryota</taxon>
        <taxon>Viridiplantae</taxon>
        <taxon>Streptophyta</taxon>
        <taxon>Embryophyta</taxon>
        <taxon>Tracheophyta</taxon>
        <taxon>Spermatophyta</taxon>
        <taxon>Magnoliopsida</taxon>
        <taxon>eudicotyledons</taxon>
        <taxon>Gunneridae</taxon>
        <taxon>Pentapetalae</taxon>
        <taxon>asterids</taxon>
        <taxon>lamiids</taxon>
        <taxon>Lamiales</taxon>
        <taxon>Oleaceae</taxon>
        <taxon>Oleeae</taxon>
        <taxon>Olea</taxon>
    </lineage>
</organism>
<protein>
    <submittedName>
        <fullName evidence="2">Uncharacterized protein</fullName>
    </submittedName>
</protein>
<dbReference type="EMBL" id="CACTIH010002051">
    <property type="protein sequence ID" value="CAA2972411.1"/>
    <property type="molecule type" value="Genomic_DNA"/>
</dbReference>
<evidence type="ECO:0000313" key="2">
    <source>
        <dbReference type="EMBL" id="CAA2972411.1"/>
    </source>
</evidence>
<dbReference type="AlphaFoldDB" id="A0A8S0R1Z2"/>
<dbReference type="Gramene" id="OE9A045148T1">
    <property type="protein sequence ID" value="OE9A045148C1"/>
    <property type="gene ID" value="OE9A045148"/>
</dbReference>
<dbReference type="Proteomes" id="UP000594638">
    <property type="component" value="Unassembled WGS sequence"/>
</dbReference>
<keyword evidence="1" id="KW-1133">Transmembrane helix</keyword>
<keyword evidence="1" id="KW-0472">Membrane</keyword>
<reference evidence="2 3" key="1">
    <citation type="submission" date="2019-12" db="EMBL/GenBank/DDBJ databases">
        <authorList>
            <person name="Alioto T."/>
            <person name="Alioto T."/>
            <person name="Gomez Garrido J."/>
        </authorList>
    </citation>
    <scope>NUCLEOTIDE SEQUENCE [LARGE SCALE GENOMIC DNA]</scope>
</reference>
<accession>A0A8S0R1Z2</accession>
<name>A0A8S0R1Z2_OLEEU</name>
<gene>
    <name evidence="2" type="ORF">OLEA9_A045148</name>
</gene>
<evidence type="ECO:0000256" key="1">
    <source>
        <dbReference type="SAM" id="Phobius"/>
    </source>
</evidence>
<proteinExistence type="predicted"/>
<keyword evidence="3" id="KW-1185">Reference proteome</keyword>
<sequence>MWCGVVWYGMDSIIKICQLTALKLEEIIRIFALFYSNIPFSEITIVSLFQPFLLFAFPILLLSLTCRSNLSIYKFICCEETYKPLLLYIKPDFSIVTFLFVGSRH</sequence>
<feature type="transmembrane region" description="Helical" evidence="1">
    <location>
        <begin position="43"/>
        <end position="64"/>
    </location>
</feature>
<keyword evidence="1" id="KW-0812">Transmembrane</keyword>